<comment type="caution">
    <text evidence="6">The sequence shown here is derived from an EMBL/GenBank/DDBJ whole genome shotgun (WGS) entry which is preliminary data.</text>
</comment>
<keyword evidence="3" id="KW-0539">Nucleus</keyword>
<feature type="region of interest" description="Disordered" evidence="4">
    <location>
        <begin position="821"/>
        <end position="931"/>
    </location>
</feature>
<evidence type="ECO:0000259" key="5">
    <source>
        <dbReference type="PROSITE" id="PS00028"/>
    </source>
</evidence>
<proteinExistence type="inferred from homology"/>
<dbReference type="GO" id="GO:0003676">
    <property type="term" value="F:nucleic acid binding"/>
    <property type="evidence" value="ECO:0007669"/>
    <property type="project" value="InterPro"/>
</dbReference>
<comment type="subcellular location">
    <subcellularLocation>
        <location evidence="1">Nucleus</location>
    </subcellularLocation>
</comment>
<dbReference type="PANTHER" id="PTHR13165">
    <property type="entry name" value="ARSENITE-RESISTANCE PROTEIN 2"/>
    <property type="match status" value="1"/>
</dbReference>
<feature type="compositionally biased region" description="Polar residues" evidence="4">
    <location>
        <begin position="831"/>
        <end position="851"/>
    </location>
</feature>
<protein>
    <recommendedName>
        <fullName evidence="5">C2H2-type domain-containing protein</fullName>
    </recommendedName>
</protein>
<dbReference type="CDD" id="cd00590">
    <property type="entry name" value="RRM_SF"/>
    <property type="match status" value="1"/>
</dbReference>
<feature type="region of interest" description="Disordered" evidence="4">
    <location>
        <begin position="687"/>
        <end position="706"/>
    </location>
</feature>
<feature type="compositionally biased region" description="Pro residues" evidence="4">
    <location>
        <begin position="229"/>
        <end position="246"/>
    </location>
</feature>
<dbReference type="GO" id="GO:0031053">
    <property type="term" value="P:primary miRNA processing"/>
    <property type="evidence" value="ECO:0007669"/>
    <property type="project" value="TreeGrafter"/>
</dbReference>
<feature type="domain" description="C2H2-type" evidence="5">
    <location>
        <begin position="778"/>
        <end position="799"/>
    </location>
</feature>
<dbReference type="GO" id="GO:0004392">
    <property type="term" value="F:heme oxygenase (decyclizing) activity"/>
    <property type="evidence" value="ECO:0007669"/>
    <property type="project" value="InterPro"/>
</dbReference>
<feature type="compositionally biased region" description="Low complexity" evidence="4">
    <location>
        <begin position="354"/>
        <end position="365"/>
    </location>
</feature>
<dbReference type="SUPFAM" id="SSF48613">
    <property type="entry name" value="Heme oxygenase-like"/>
    <property type="match status" value="1"/>
</dbReference>
<dbReference type="AlphaFoldDB" id="A0AAD5Q8A8"/>
<evidence type="ECO:0000256" key="4">
    <source>
        <dbReference type="SAM" id="MobiDB-lite"/>
    </source>
</evidence>
<dbReference type="Gene3D" id="1.20.910.10">
    <property type="entry name" value="Heme oxygenase-like"/>
    <property type="match status" value="1"/>
</dbReference>
<keyword evidence="7" id="KW-1185">Reference proteome</keyword>
<dbReference type="Pfam" id="PF04959">
    <property type="entry name" value="ARS2"/>
    <property type="match status" value="1"/>
</dbReference>
<evidence type="ECO:0000256" key="1">
    <source>
        <dbReference type="ARBA" id="ARBA00004123"/>
    </source>
</evidence>
<dbReference type="SUPFAM" id="SSF54928">
    <property type="entry name" value="RNA-binding domain, RBD"/>
    <property type="match status" value="1"/>
</dbReference>
<feature type="region of interest" description="Disordered" evidence="4">
    <location>
        <begin position="212"/>
        <end position="368"/>
    </location>
</feature>
<dbReference type="PROSITE" id="PS00028">
    <property type="entry name" value="ZINC_FINGER_C2H2_1"/>
    <property type="match status" value="1"/>
</dbReference>
<accession>A0AAD5Q8A8</accession>
<gene>
    <name evidence="6" type="ORF">P43SY_009928</name>
</gene>
<dbReference type="InterPro" id="IPR007042">
    <property type="entry name" value="SERRATE/Ars2_C"/>
</dbReference>
<dbReference type="InterPro" id="IPR016084">
    <property type="entry name" value="Haem_Oase-like_multi-hlx"/>
</dbReference>
<feature type="compositionally biased region" description="Basic and acidic residues" evidence="4">
    <location>
        <begin position="689"/>
        <end position="700"/>
    </location>
</feature>
<dbReference type="InterPro" id="IPR021933">
    <property type="entry name" value="SERRATE/Ars2_N"/>
</dbReference>
<dbReference type="PANTHER" id="PTHR13165:SF0">
    <property type="entry name" value="SERRATE RNA EFFECTOR MOLECULE HOMOLOG"/>
    <property type="match status" value="1"/>
</dbReference>
<dbReference type="InterPro" id="IPR013087">
    <property type="entry name" value="Znf_C2H2_type"/>
</dbReference>
<organism evidence="6 7">
    <name type="scientific">Pythium insidiosum</name>
    <name type="common">Pythiosis disease agent</name>
    <dbReference type="NCBI Taxonomy" id="114742"/>
    <lineage>
        <taxon>Eukaryota</taxon>
        <taxon>Sar</taxon>
        <taxon>Stramenopiles</taxon>
        <taxon>Oomycota</taxon>
        <taxon>Peronosporomycetes</taxon>
        <taxon>Pythiales</taxon>
        <taxon>Pythiaceae</taxon>
        <taxon>Pythium</taxon>
    </lineage>
</organism>
<comment type="similarity">
    <text evidence="2">Belongs to the ARS2 family.</text>
</comment>
<dbReference type="CDD" id="cd19165">
    <property type="entry name" value="HemeO"/>
    <property type="match status" value="1"/>
</dbReference>
<name>A0AAD5Q8A8_PYTIN</name>
<feature type="compositionally biased region" description="Low complexity" evidence="4">
    <location>
        <begin position="899"/>
        <end position="912"/>
    </location>
</feature>
<dbReference type="InterPro" id="IPR016053">
    <property type="entry name" value="Haem_Oase-like"/>
</dbReference>
<evidence type="ECO:0000313" key="7">
    <source>
        <dbReference type="Proteomes" id="UP001209570"/>
    </source>
</evidence>
<dbReference type="Pfam" id="PF01126">
    <property type="entry name" value="Heme_oxygenase"/>
    <property type="match status" value="1"/>
</dbReference>
<sequence length="954" mass="106978">MATPASASETALLTAEMRAVTRKSHDISNNLVNLKLVVALTNKELYGRALLLFYYVFAQMETSLRECKNNDALRGLHEILPDFQRADAFAKDLAFYLGDDWSTKHNPTSAAANYVKRIKEVEKQNPELLLAYFYHMYTALLAGGQMVRKMVKRSFDLKETTGLEVFEFTKNRLAIRTTIKDRIDSVAIDETKRKLIMDESLRIFDMNNQEGDHASFRDDYGAPPMDFRGPPPGPAGPGFAPPPPHPYGGGDPGFPPHHRPFPPHPRSPPAPAYDGDFRGRRRSDSRGGDYGYPPDRRGYGGGGGGRWRGRSRSRSPPGRGYGGGHSHGHGHGHGPGPRSDWGQGPAGDHNPHSAGAAAPAPTAAGKQVQAMEPMDSYKVFMMRQDENSTPETYQQRYEEYKKKYTQRLMRAFFEDHKREDWLQERYSPAIRFRVDQQKKAARVGEAKQFMERLVSGTSKINLDEENDLEGKDYDNDLEDSKRILYVRRIPCACPVTTLSEAIKKAGGNFQEIHLSDPVKKSAFDFDRSAYIIYETPEAAEEALPKIHNTFVQDADLFPPFRLQDADLFPPFRLQVSQHRSRAPLKTPSNMSLPERIAFDFKQALTLAKRLDKTLYSKEQDLNACGIEALLEHQDVVAAYPTEKSKLDVIVAYLRRVHHFIYYAGVQCIDMGDIMHAHPALFARPAATPKDIEDEKARKESLGAPEDATEVKASTGGWAAALDEKVQAYIEDLDADKVQEQMDKQKALVEEVESREEAALESTYANYAEKAGDDGKHRCRLCTKLFKALDFVKKHIRNKHPELAVDKIAEVGESYMWEQYREDTNRPLPPVETTNTLTNPTLGSRCNGNSDSPFHGRGRGPYSGPPGNRGSFRDGPGYQRGYGGPPRDRPRRGSFDGRGRSPPRSQGRPPEGGLPVDPRQVSKSYQDLDNLQDTKVELSFDALDSLPPPKKKTKV</sequence>
<feature type="compositionally biased region" description="Polar residues" evidence="4">
    <location>
        <begin position="920"/>
        <end position="930"/>
    </location>
</feature>
<reference evidence="6" key="1">
    <citation type="submission" date="2021-12" db="EMBL/GenBank/DDBJ databases">
        <title>Prjna785345.</title>
        <authorList>
            <person name="Rujirawat T."/>
            <person name="Krajaejun T."/>
        </authorList>
    </citation>
    <scope>NUCLEOTIDE SEQUENCE</scope>
    <source>
        <strain evidence="6">Pi057C3</strain>
    </source>
</reference>
<feature type="compositionally biased region" description="Low complexity" evidence="4">
    <location>
        <begin position="859"/>
        <end position="876"/>
    </location>
</feature>
<feature type="compositionally biased region" description="Pro residues" evidence="4">
    <location>
        <begin position="262"/>
        <end position="271"/>
    </location>
</feature>
<dbReference type="Pfam" id="PF12066">
    <property type="entry name" value="SERRATE_Ars2_N"/>
    <property type="match status" value="1"/>
</dbReference>
<dbReference type="GO" id="GO:0016604">
    <property type="term" value="C:nuclear body"/>
    <property type="evidence" value="ECO:0007669"/>
    <property type="project" value="TreeGrafter"/>
</dbReference>
<dbReference type="Proteomes" id="UP001209570">
    <property type="component" value="Unassembled WGS sequence"/>
</dbReference>
<feature type="compositionally biased region" description="Basic and acidic residues" evidence="4">
    <location>
        <begin position="275"/>
        <end position="287"/>
    </location>
</feature>
<feature type="compositionally biased region" description="Basic and acidic residues" evidence="4">
    <location>
        <begin position="885"/>
        <end position="898"/>
    </location>
</feature>
<dbReference type="InterPro" id="IPR039727">
    <property type="entry name" value="SE/Ars2"/>
</dbReference>
<evidence type="ECO:0000313" key="6">
    <source>
        <dbReference type="EMBL" id="KAJ0400125.1"/>
    </source>
</evidence>
<dbReference type="PRINTS" id="PR00088">
    <property type="entry name" value="HAEMOXYGNASE"/>
</dbReference>
<dbReference type="GO" id="GO:0006788">
    <property type="term" value="P:heme oxidation"/>
    <property type="evidence" value="ECO:0007669"/>
    <property type="project" value="InterPro"/>
</dbReference>
<evidence type="ECO:0000256" key="2">
    <source>
        <dbReference type="ARBA" id="ARBA00005407"/>
    </source>
</evidence>
<dbReference type="InterPro" id="IPR035979">
    <property type="entry name" value="RBD_domain_sf"/>
</dbReference>
<dbReference type="EMBL" id="JAKCXM010000162">
    <property type="protein sequence ID" value="KAJ0400125.1"/>
    <property type="molecule type" value="Genomic_DNA"/>
</dbReference>
<evidence type="ECO:0000256" key="3">
    <source>
        <dbReference type="ARBA" id="ARBA00023242"/>
    </source>
</evidence>
<dbReference type="InterPro" id="IPR002051">
    <property type="entry name" value="Haem_Oase"/>
</dbReference>